<name>A0A5J5KZ80_9MICC</name>
<reference evidence="6 7" key="1">
    <citation type="submission" date="2019-05" db="EMBL/GenBank/DDBJ databases">
        <title>Kocuria coralli sp. nov., a novel actinobacterium isolated from coral reef seawater.</title>
        <authorList>
            <person name="Li J."/>
        </authorList>
    </citation>
    <scope>NUCLEOTIDE SEQUENCE [LARGE SCALE GENOMIC DNA]</scope>
    <source>
        <strain evidence="6 7">SCSIO 13007</strain>
    </source>
</reference>
<evidence type="ECO:0000256" key="2">
    <source>
        <dbReference type="ARBA" id="ARBA00022692"/>
    </source>
</evidence>
<feature type="transmembrane region" description="Helical" evidence="5">
    <location>
        <begin position="69"/>
        <end position="89"/>
    </location>
</feature>
<evidence type="ECO:0000313" key="7">
    <source>
        <dbReference type="Proteomes" id="UP000325957"/>
    </source>
</evidence>
<feature type="transmembrane region" description="Helical" evidence="5">
    <location>
        <begin position="21"/>
        <end position="39"/>
    </location>
</feature>
<feature type="transmembrane region" description="Helical" evidence="5">
    <location>
        <begin position="120"/>
        <end position="138"/>
    </location>
</feature>
<dbReference type="RefSeq" id="WP_158032894.1">
    <property type="nucleotide sequence ID" value="NZ_ML708612.1"/>
</dbReference>
<comment type="subcellular location">
    <subcellularLocation>
        <location evidence="1">Membrane</location>
        <topology evidence="1">Multi-pass membrane protein</topology>
    </subcellularLocation>
</comment>
<keyword evidence="3 5" id="KW-1133">Transmembrane helix</keyword>
<keyword evidence="2 5" id="KW-0812">Transmembrane</keyword>
<dbReference type="GO" id="GO:0005886">
    <property type="term" value="C:plasma membrane"/>
    <property type="evidence" value="ECO:0007669"/>
    <property type="project" value="UniProtKB-ARBA"/>
</dbReference>
<dbReference type="EMBL" id="SZWF01000003">
    <property type="protein sequence ID" value="KAA9394969.1"/>
    <property type="molecule type" value="Genomic_DNA"/>
</dbReference>
<evidence type="ECO:0000256" key="3">
    <source>
        <dbReference type="ARBA" id="ARBA00022989"/>
    </source>
</evidence>
<sequence length="229" mass="24267">MSGRRELFGTYRPAGTWLHRMPVAVKGLSVLLLTLFLVLPMDRWLSDLLEVATGLGTGPGSDALLVPRWAIPLSCIAAIILAGATAGLTMRSWWNTLRPAAPVFVLLAAYHLLMGTPQRGAAVLLTVIAAMLATRVLLETTPQAALMDGLVRLLTPLKIVGLQPARVGLAIQIMLRAIPYLLGVLEDIRQAAAARGIRMGPVRVATPAVIAAVAHAQRTGEALAARGLD</sequence>
<dbReference type="InterPro" id="IPR003339">
    <property type="entry name" value="ABC/ECF_trnsptr_transmembrane"/>
</dbReference>
<feature type="transmembrane region" description="Helical" evidence="5">
    <location>
        <begin position="96"/>
        <end position="114"/>
    </location>
</feature>
<accession>A0A5J5KZ80</accession>
<dbReference type="AlphaFoldDB" id="A0A5J5KZ80"/>
<dbReference type="Proteomes" id="UP000325957">
    <property type="component" value="Unassembled WGS sequence"/>
</dbReference>
<comment type="caution">
    <text evidence="6">The sequence shown here is derived from an EMBL/GenBank/DDBJ whole genome shotgun (WGS) entry which is preliminary data.</text>
</comment>
<evidence type="ECO:0000313" key="6">
    <source>
        <dbReference type="EMBL" id="KAA9394969.1"/>
    </source>
</evidence>
<dbReference type="CDD" id="cd16914">
    <property type="entry name" value="EcfT"/>
    <property type="match status" value="1"/>
</dbReference>
<keyword evidence="4 5" id="KW-0472">Membrane</keyword>
<evidence type="ECO:0000256" key="1">
    <source>
        <dbReference type="ARBA" id="ARBA00004141"/>
    </source>
</evidence>
<proteinExistence type="predicted"/>
<evidence type="ECO:0000256" key="4">
    <source>
        <dbReference type="ARBA" id="ARBA00023136"/>
    </source>
</evidence>
<keyword evidence="7" id="KW-1185">Reference proteome</keyword>
<evidence type="ECO:0000256" key="5">
    <source>
        <dbReference type="SAM" id="Phobius"/>
    </source>
</evidence>
<organism evidence="6 7">
    <name type="scientific">Kocuria coralli</name>
    <dbReference type="NCBI Taxonomy" id="1461025"/>
    <lineage>
        <taxon>Bacteria</taxon>
        <taxon>Bacillati</taxon>
        <taxon>Actinomycetota</taxon>
        <taxon>Actinomycetes</taxon>
        <taxon>Micrococcales</taxon>
        <taxon>Micrococcaceae</taxon>
        <taxon>Kocuria</taxon>
    </lineage>
</organism>
<gene>
    <name evidence="6" type="ORF">FCK90_03390</name>
</gene>
<dbReference type="Pfam" id="PF02361">
    <property type="entry name" value="CbiQ"/>
    <property type="match status" value="1"/>
</dbReference>
<dbReference type="OrthoDB" id="509049at2"/>
<protein>
    <submittedName>
        <fullName evidence="6">Energy-coupling factor transporter transmembrane protein EcfT</fullName>
    </submittedName>
</protein>